<feature type="region of interest" description="Disordered" evidence="3">
    <location>
        <begin position="395"/>
        <end position="443"/>
    </location>
</feature>
<feature type="region of interest" description="Disordered" evidence="3">
    <location>
        <begin position="460"/>
        <end position="508"/>
    </location>
</feature>
<dbReference type="AlphaFoldDB" id="A0A1H7P489"/>
<evidence type="ECO:0000256" key="2">
    <source>
        <dbReference type="ARBA" id="ARBA00024044"/>
    </source>
</evidence>
<dbReference type="OrthoDB" id="543713at2"/>
<feature type="region of interest" description="Disordered" evidence="3">
    <location>
        <begin position="339"/>
        <end position="374"/>
    </location>
</feature>
<feature type="compositionally biased region" description="Low complexity" evidence="3">
    <location>
        <begin position="41"/>
        <end position="76"/>
    </location>
</feature>
<sequence length="767" mass="79852">MTHHEQQTLTGRAASQARRRAQAAGGKAALGASRTEGRNRASAAAATPQAPQPPAVSAVPWPETPPARSAAPASPSRHTRAGAQSPASDTRAKAQARRQALASAGKRADRSGDRTRQDVAPSMARPAGGGAKTESGQGECRCGGACRDQDRHPESMGQDLGRSTEAPGATVPSARSPATSMGRSDTSGARRGNSRRRPTVNQSQGRLQAMARRQAQAGRGKAAAHSPPSAASLARQANPRLSGRELAQAVRDQRSRAGGVGTRKSAPTGRQRPAPAGAQDQPWKVGVMETAHGQHLTGTRVGHSQSVTGDEASTCRAVTGTEYLGAEIFREFCQTEAPRGPMKVGRSHTGEGSVITGSRTGRSERVTGDESGSCSAVTGNQYLSAEHFGTFCAPSSESAGTKGQRPGNAPPKVGQSETLHGQHVTGAQVGRSSRVTGDEPGTCRMVTGDEYLGSEQFETFCGSRPEPLEPERTGQSTTLSGQRVSGTRTDRSTRVTGNEPGTCRSVTGTPYAGLEQAVAFCPPEARERITERVHPRASTPGPRATGLQPGIGGDVTGDDRGACEAISGTPYFGVDQFAEACDTAALPGQPDFPQALDGAPWQHFSVASPARQAHQTHKKDGVTGTAYEQGGRITGPFGMAGGKITGTEEARFDRRARFEPVVPAPVPNDPEAQPSVTDAMRSRVTGEGQSTGTRITGDDWERGERVTGTEGSSARRRNPTRVGSVSAMPSVERKRNEDTPPPVSRVTGGSGNTDRGSLVTYSGGARG</sequence>
<accession>A0A1H7P489</accession>
<evidence type="ECO:0000313" key="4">
    <source>
        <dbReference type="EMBL" id="SEL30138.1"/>
    </source>
</evidence>
<dbReference type="STRING" id="1396821.SAMN05444515_11334"/>
<feature type="compositionally biased region" description="Polar residues" evidence="3">
    <location>
        <begin position="176"/>
        <end position="187"/>
    </location>
</feature>
<feature type="compositionally biased region" description="Polar residues" evidence="3">
    <location>
        <begin position="473"/>
        <end position="487"/>
    </location>
</feature>
<feature type="compositionally biased region" description="Basic and acidic residues" evidence="3">
    <location>
        <begin position="106"/>
        <end position="117"/>
    </location>
</feature>
<dbReference type="RefSeq" id="WP_090254459.1">
    <property type="nucleotide sequence ID" value="NZ_FOAA01000013.1"/>
</dbReference>
<dbReference type="Pfam" id="PF12288">
    <property type="entry name" value="CsoS2_M"/>
    <property type="match status" value="2"/>
</dbReference>
<evidence type="ECO:0000256" key="3">
    <source>
        <dbReference type="SAM" id="MobiDB-lite"/>
    </source>
</evidence>
<evidence type="ECO:0000256" key="1">
    <source>
        <dbReference type="ARBA" id="ARBA00022737"/>
    </source>
</evidence>
<feature type="region of interest" description="Disordered" evidence="3">
    <location>
        <begin position="613"/>
        <end position="642"/>
    </location>
</feature>
<protein>
    <submittedName>
        <fullName evidence="4">Carboxysome shell peptide mid-region</fullName>
    </submittedName>
</protein>
<dbReference type="Proteomes" id="UP000199256">
    <property type="component" value="Unassembled WGS sequence"/>
</dbReference>
<evidence type="ECO:0000313" key="5">
    <source>
        <dbReference type="Proteomes" id="UP000199256"/>
    </source>
</evidence>
<dbReference type="EMBL" id="FOAA01000013">
    <property type="protein sequence ID" value="SEL30138.1"/>
    <property type="molecule type" value="Genomic_DNA"/>
</dbReference>
<reference evidence="5" key="1">
    <citation type="submission" date="2016-10" db="EMBL/GenBank/DDBJ databases">
        <authorList>
            <person name="Varghese N."/>
            <person name="Submissions S."/>
        </authorList>
    </citation>
    <scope>NUCLEOTIDE SEQUENCE [LARGE SCALE GENOMIC DNA]</scope>
    <source>
        <strain evidence="5">DSM 241</strain>
    </source>
</reference>
<dbReference type="InterPro" id="IPR020990">
    <property type="entry name" value="CSOS2/2B"/>
</dbReference>
<gene>
    <name evidence="4" type="ORF">SAMN05444515_11334</name>
</gene>
<feature type="compositionally biased region" description="Low complexity" evidence="3">
    <location>
        <begin position="11"/>
        <end position="34"/>
    </location>
</feature>
<proteinExistence type="inferred from homology"/>
<dbReference type="GO" id="GO:0043886">
    <property type="term" value="F:structural constituent of carboxysome shell"/>
    <property type="evidence" value="ECO:0007669"/>
    <property type="project" value="InterPro"/>
</dbReference>
<feature type="compositionally biased region" description="Low complexity" evidence="3">
    <location>
        <begin position="204"/>
        <end position="234"/>
    </location>
</feature>
<organism evidence="4 5">
    <name type="scientific">Ectothiorhodospira marina</name>
    <dbReference type="NCBI Taxonomy" id="1396821"/>
    <lineage>
        <taxon>Bacteria</taxon>
        <taxon>Pseudomonadati</taxon>
        <taxon>Pseudomonadota</taxon>
        <taxon>Gammaproteobacteria</taxon>
        <taxon>Chromatiales</taxon>
        <taxon>Ectothiorhodospiraceae</taxon>
        <taxon>Ectothiorhodospira</taxon>
    </lineage>
</organism>
<keyword evidence="1" id="KW-0677">Repeat</keyword>
<feature type="region of interest" description="Disordered" evidence="3">
    <location>
        <begin position="532"/>
        <end position="555"/>
    </location>
</feature>
<feature type="region of interest" description="Disordered" evidence="3">
    <location>
        <begin position="1"/>
        <end position="281"/>
    </location>
</feature>
<comment type="similarity">
    <text evidence="2">Belongs to the CsoS2 family.</text>
</comment>
<name>A0A1H7P489_9GAMM</name>
<keyword evidence="5" id="KW-1185">Reference proteome</keyword>
<feature type="region of interest" description="Disordered" evidence="3">
    <location>
        <begin position="659"/>
        <end position="767"/>
    </location>
</feature>
<feature type="compositionally biased region" description="Basic and acidic residues" evidence="3">
    <location>
        <begin position="696"/>
        <end position="707"/>
    </location>
</feature>